<dbReference type="Proteomes" id="UP001652642">
    <property type="component" value="Chromosome 2"/>
</dbReference>
<protein>
    <recommendedName>
        <fullName evidence="3">Ig-like domain-containing protein</fullName>
    </recommendedName>
</protein>
<dbReference type="InterPro" id="IPR003599">
    <property type="entry name" value="Ig_sub"/>
</dbReference>
<organism evidence="4 5">
    <name type="scientific">Pogona vitticeps</name>
    <name type="common">central bearded dragon</name>
    <dbReference type="NCBI Taxonomy" id="103695"/>
    <lineage>
        <taxon>Eukaryota</taxon>
        <taxon>Metazoa</taxon>
        <taxon>Chordata</taxon>
        <taxon>Craniata</taxon>
        <taxon>Vertebrata</taxon>
        <taxon>Euteleostomi</taxon>
        <taxon>Lepidosauria</taxon>
        <taxon>Squamata</taxon>
        <taxon>Bifurcata</taxon>
        <taxon>Unidentata</taxon>
        <taxon>Episquamata</taxon>
        <taxon>Toxicofera</taxon>
        <taxon>Iguania</taxon>
        <taxon>Acrodonta</taxon>
        <taxon>Agamidae</taxon>
        <taxon>Amphibolurinae</taxon>
        <taxon>Pogona</taxon>
    </lineage>
</organism>
<feature type="compositionally biased region" description="Basic and acidic residues" evidence="1">
    <location>
        <begin position="608"/>
        <end position="618"/>
    </location>
</feature>
<dbReference type="SMART" id="SM00409">
    <property type="entry name" value="IG"/>
    <property type="match status" value="2"/>
</dbReference>
<name>A0ABM5FCN6_9SAUR</name>
<evidence type="ECO:0000256" key="1">
    <source>
        <dbReference type="SAM" id="MobiDB-lite"/>
    </source>
</evidence>
<dbReference type="Pfam" id="PF07686">
    <property type="entry name" value="V-set"/>
    <property type="match status" value="2"/>
</dbReference>
<keyword evidence="2" id="KW-0472">Membrane</keyword>
<feature type="domain" description="Ig-like" evidence="3">
    <location>
        <begin position="297"/>
        <end position="393"/>
    </location>
</feature>
<dbReference type="PANTHER" id="PTHR46608:SF3">
    <property type="entry name" value="T-CELL IMMUNOGLOBULIN AND MUCIN DOMAIN-CONTAINING PROTEIN 4"/>
    <property type="match status" value="1"/>
</dbReference>
<dbReference type="InterPro" id="IPR036179">
    <property type="entry name" value="Ig-like_dom_sf"/>
</dbReference>
<dbReference type="GeneID" id="110090008"/>
<keyword evidence="2" id="KW-0812">Transmembrane</keyword>
<evidence type="ECO:0000313" key="4">
    <source>
        <dbReference type="Proteomes" id="UP001652642"/>
    </source>
</evidence>
<dbReference type="PROSITE" id="PS50835">
    <property type="entry name" value="IG_LIKE"/>
    <property type="match status" value="2"/>
</dbReference>
<evidence type="ECO:0000259" key="3">
    <source>
        <dbReference type="PROSITE" id="PS50835"/>
    </source>
</evidence>
<evidence type="ECO:0000256" key="2">
    <source>
        <dbReference type="SAM" id="Phobius"/>
    </source>
</evidence>
<sequence length="618" mass="67884">MFPYLTGIWILQLVFTGFLAAGVQTPIKGKVGQNITLPCHYSTNQHGITTICWGQGKCPYSFCSKTIVHTDAQLKIHGTSSRYLLLGDIQQGDVSLTIVNTTEKDSGIYCCRVEISGWFNDKKTNVEVVIKKGNSETTSSAAPVSSTPALIDFSESYFILEPRWMPSTASQPDNVSFYFSTRMKHERKEEPSWTSLFVGCGVCAVLLIIVTLLLLKWYLHKKQKMNNATSFYEFLVIMSTDAQLLSSDRTVFLFSLVIMPEKLWCMTQNTISQPIKQNKIDVSTGTISQNVVRGVMGQAVLLPCWYNVQQAGGLTHMCWGRGSCPNSKCSQEILRTDGRWVVSRSSSRYDLKAGVTNGDVSLTITNLNERDGGLYCCRIEIRGWFNDIKKTLNLQVERATTTVPTTTITTSTTTTATTTTTTTATTTQMVSTIITTAPFPTTVTHSTSSFPLLTTNPHSPKTPTATSGPTTATSSISKAISFPATTLPLVNTETLSTTLQDKSTKSVCPFFTTEMASSATVATSSQTGLSVSEMTEDLENSANSAPAVTFLDLSKKYYPVLIACILVLGGLFVMAIIQLVKCKKMRKYQLDNMKSLIKEEEPEQSSAETERESVIFPL</sequence>
<keyword evidence="4" id="KW-1185">Reference proteome</keyword>
<feature type="compositionally biased region" description="Low complexity" evidence="1">
    <location>
        <begin position="459"/>
        <end position="472"/>
    </location>
</feature>
<gene>
    <name evidence="5" type="primary">LOC110090008</name>
</gene>
<feature type="transmembrane region" description="Helical" evidence="2">
    <location>
        <begin position="557"/>
        <end position="580"/>
    </location>
</feature>
<reference evidence="4" key="1">
    <citation type="submission" date="2025-05" db="UniProtKB">
        <authorList>
            <consortium name="RefSeq"/>
        </authorList>
    </citation>
    <scope>NUCLEOTIDE SEQUENCE [LARGE SCALE GENOMIC DNA]</scope>
</reference>
<keyword evidence="2" id="KW-1133">Transmembrane helix</keyword>
<dbReference type="InterPro" id="IPR013106">
    <property type="entry name" value="Ig_V-set"/>
</dbReference>
<accession>A0ABM5FCN6</accession>
<feature type="transmembrane region" description="Helical" evidence="2">
    <location>
        <begin position="6"/>
        <end position="23"/>
    </location>
</feature>
<dbReference type="SUPFAM" id="SSF48726">
    <property type="entry name" value="Immunoglobulin"/>
    <property type="match status" value="2"/>
</dbReference>
<proteinExistence type="predicted"/>
<dbReference type="RefSeq" id="XP_072843168.1">
    <property type="nucleotide sequence ID" value="XM_072987067.1"/>
</dbReference>
<reference evidence="5" key="2">
    <citation type="submission" date="2025-08" db="UniProtKB">
        <authorList>
            <consortium name="RefSeq"/>
        </authorList>
    </citation>
    <scope>IDENTIFICATION</scope>
</reference>
<feature type="region of interest" description="Disordered" evidence="1">
    <location>
        <begin position="453"/>
        <end position="472"/>
    </location>
</feature>
<evidence type="ECO:0000313" key="5">
    <source>
        <dbReference type="RefSeq" id="XP_072843168.1"/>
    </source>
</evidence>
<feature type="domain" description="Ig-like" evidence="3">
    <location>
        <begin position="3"/>
        <end position="127"/>
    </location>
</feature>
<dbReference type="PANTHER" id="PTHR46608">
    <property type="entry name" value="T-CELL IMMUNOGLOBULIN AND MUCIN DOMAIN-CONTAINING PROTEIN 4"/>
    <property type="match status" value="1"/>
</dbReference>
<feature type="region of interest" description="Disordered" evidence="1">
    <location>
        <begin position="598"/>
        <end position="618"/>
    </location>
</feature>
<feature type="transmembrane region" description="Helical" evidence="2">
    <location>
        <begin position="193"/>
        <end position="219"/>
    </location>
</feature>
<dbReference type="Gene3D" id="2.60.40.10">
    <property type="entry name" value="Immunoglobulins"/>
    <property type="match status" value="2"/>
</dbReference>
<dbReference type="InterPro" id="IPR007110">
    <property type="entry name" value="Ig-like_dom"/>
</dbReference>
<dbReference type="InterPro" id="IPR013783">
    <property type="entry name" value="Ig-like_fold"/>
</dbReference>